<reference evidence="1 2" key="1">
    <citation type="submission" date="2016-02" db="EMBL/GenBank/DDBJ databases">
        <title>Genome analysis of coral dinoflagellate symbionts highlights evolutionary adaptations to a symbiotic lifestyle.</title>
        <authorList>
            <person name="Aranda M."/>
            <person name="Li Y."/>
            <person name="Liew Y.J."/>
            <person name="Baumgarten S."/>
            <person name="Simakov O."/>
            <person name="Wilson M."/>
            <person name="Piel J."/>
            <person name="Ashoor H."/>
            <person name="Bougouffa S."/>
            <person name="Bajic V.B."/>
            <person name="Ryu T."/>
            <person name="Ravasi T."/>
            <person name="Bayer T."/>
            <person name="Micklem G."/>
            <person name="Kim H."/>
            <person name="Bhak J."/>
            <person name="Lajeunesse T.C."/>
            <person name="Voolstra C.R."/>
        </authorList>
    </citation>
    <scope>NUCLEOTIDE SEQUENCE [LARGE SCALE GENOMIC DNA]</scope>
    <source>
        <strain evidence="1 2">CCMP2467</strain>
    </source>
</reference>
<evidence type="ECO:0000313" key="2">
    <source>
        <dbReference type="Proteomes" id="UP000186817"/>
    </source>
</evidence>
<dbReference type="EMBL" id="LSRX01000233">
    <property type="protein sequence ID" value="OLQ03542.1"/>
    <property type="molecule type" value="Genomic_DNA"/>
</dbReference>
<comment type="caution">
    <text evidence="1">The sequence shown here is derived from an EMBL/GenBank/DDBJ whole genome shotgun (WGS) entry which is preliminary data.</text>
</comment>
<dbReference type="AlphaFoldDB" id="A0A1Q9E800"/>
<dbReference type="Proteomes" id="UP000186817">
    <property type="component" value="Unassembled WGS sequence"/>
</dbReference>
<name>A0A1Q9E800_SYMMI</name>
<sequence>MGTQRPAYFLVQEIWKEKTKHVLVEVAHGIQIEALRMEVMYNFLLAVPETQAAEHHLAGSDQGGKTLALNGSN</sequence>
<gene>
    <name evidence="1" type="ORF">AK812_SmicGene13475</name>
</gene>
<accession>A0A1Q9E800</accession>
<evidence type="ECO:0000313" key="1">
    <source>
        <dbReference type="EMBL" id="OLQ03542.1"/>
    </source>
</evidence>
<protein>
    <submittedName>
        <fullName evidence="1">Uncharacterized protein</fullName>
    </submittedName>
</protein>
<organism evidence="1 2">
    <name type="scientific">Symbiodinium microadriaticum</name>
    <name type="common">Dinoflagellate</name>
    <name type="synonym">Zooxanthella microadriatica</name>
    <dbReference type="NCBI Taxonomy" id="2951"/>
    <lineage>
        <taxon>Eukaryota</taxon>
        <taxon>Sar</taxon>
        <taxon>Alveolata</taxon>
        <taxon>Dinophyceae</taxon>
        <taxon>Suessiales</taxon>
        <taxon>Symbiodiniaceae</taxon>
        <taxon>Symbiodinium</taxon>
    </lineage>
</organism>
<proteinExistence type="predicted"/>
<keyword evidence="2" id="KW-1185">Reference proteome</keyword>